<dbReference type="EMBL" id="ABDG02000022">
    <property type="protein sequence ID" value="EHK46378.1"/>
    <property type="molecule type" value="Genomic_DNA"/>
</dbReference>
<reference evidence="1 2" key="1">
    <citation type="journal article" date="2011" name="Genome Biol.">
        <title>Comparative genome sequence analysis underscores mycoparasitism as the ancestral life style of Trichoderma.</title>
        <authorList>
            <person name="Kubicek C.P."/>
            <person name="Herrera-Estrella A."/>
            <person name="Seidl-Seiboth V."/>
            <person name="Martinez D.A."/>
            <person name="Druzhinina I.S."/>
            <person name="Thon M."/>
            <person name="Zeilinger S."/>
            <person name="Casas-Flores S."/>
            <person name="Horwitz B.A."/>
            <person name="Mukherjee P.K."/>
            <person name="Mukherjee M."/>
            <person name="Kredics L."/>
            <person name="Alcaraz L.D."/>
            <person name="Aerts A."/>
            <person name="Antal Z."/>
            <person name="Atanasova L."/>
            <person name="Cervantes-Badillo M.G."/>
            <person name="Challacombe J."/>
            <person name="Chertkov O."/>
            <person name="McCluskey K."/>
            <person name="Coulpier F."/>
            <person name="Deshpande N."/>
            <person name="von Doehren H."/>
            <person name="Ebbole D.J."/>
            <person name="Esquivel-Naranjo E.U."/>
            <person name="Fekete E."/>
            <person name="Flipphi M."/>
            <person name="Glaser F."/>
            <person name="Gomez-Rodriguez E.Y."/>
            <person name="Gruber S."/>
            <person name="Han C."/>
            <person name="Henrissat B."/>
            <person name="Hermosa R."/>
            <person name="Hernandez-Onate M."/>
            <person name="Karaffa L."/>
            <person name="Kosti I."/>
            <person name="Le Crom S."/>
            <person name="Lindquist E."/>
            <person name="Lucas S."/>
            <person name="Luebeck M."/>
            <person name="Luebeck P.S."/>
            <person name="Margeot A."/>
            <person name="Metz B."/>
            <person name="Misra M."/>
            <person name="Nevalainen H."/>
            <person name="Omann M."/>
            <person name="Packer N."/>
            <person name="Perrone G."/>
            <person name="Uresti-Rivera E.E."/>
            <person name="Salamov A."/>
            <person name="Schmoll M."/>
            <person name="Seiboth B."/>
            <person name="Shapiro H."/>
            <person name="Sukno S."/>
            <person name="Tamayo-Ramos J.A."/>
            <person name="Tisch D."/>
            <person name="Wiest A."/>
            <person name="Wilkinson H.H."/>
            <person name="Zhang M."/>
            <person name="Coutinho P.M."/>
            <person name="Kenerley C.M."/>
            <person name="Monte E."/>
            <person name="Baker S.E."/>
            <person name="Grigoriev I.V."/>
        </authorList>
    </citation>
    <scope>NUCLEOTIDE SEQUENCE [LARGE SCALE GENOMIC DNA]</scope>
    <source>
        <strain evidence="2">ATCC 20476 / IMI 206040</strain>
    </source>
</reference>
<comment type="caution">
    <text evidence="1">The sequence shown here is derived from an EMBL/GenBank/DDBJ whole genome shotgun (WGS) entry which is preliminary data.</text>
</comment>
<dbReference type="InterPro" id="IPR027417">
    <property type="entry name" value="P-loop_NTPase"/>
</dbReference>
<gene>
    <name evidence="1" type="ORF">TRIATDRAFT_89763</name>
</gene>
<dbReference type="STRING" id="452589.G9NSH9"/>
<evidence type="ECO:0008006" key="3">
    <source>
        <dbReference type="Google" id="ProtNLM"/>
    </source>
</evidence>
<protein>
    <recommendedName>
        <fullName evidence="3">Helicase C-terminal domain-containing protein</fullName>
    </recommendedName>
</protein>
<sequence>MTPALTPALQADATTAGEVACALCGQPVPVSQSKYMAKKRDFQSGNYSITEEVDVLQQEAYQLMAYVILYTNIEAIYGSDVGGVTRPLTEFRNRQQLTTMSQQHMSITLLITGLNILTMRSTSKAGAKIDTIQFTDPESSAKVIIANTNIISTGINLNTACCIGITTTLCHNAKALLKVHGRLHRLGQSKQVRRFIMVVKDSSHDRQGAYQIGSTAFSGMQLARLDCRVDEYLQIDMERCLICSPTLQIT</sequence>
<dbReference type="AlphaFoldDB" id="G9NSH9"/>
<evidence type="ECO:0000313" key="1">
    <source>
        <dbReference type="EMBL" id="EHK46378.1"/>
    </source>
</evidence>
<dbReference type="Gene3D" id="3.40.50.300">
    <property type="entry name" value="P-loop containing nucleotide triphosphate hydrolases"/>
    <property type="match status" value="1"/>
</dbReference>
<name>G9NSH9_HYPAI</name>
<evidence type="ECO:0000313" key="2">
    <source>
        <dbReference type="Proteomes" id="UP000005426"/>
    </source>
</evidence>
<keyword evidence="2" id="KW-1185">Reference proteome</keyword>
<organism evidence="1 2">
    <name type="scientific">Hypocrea atroviridis (strain ATCC 20476 / IMI 206040)</name>
    <name type="common">Trichoderma atroviride</name>
    <dbReference type="NCBI Taxonomy" id="452589"/>
    <lineage>
        <taxon>Eukaryota</taxon>
        <taxon>Fungi</taxon>
        <taxon>Dikarya</taxon>
        <taxon>Ascomycota</taxon>
        <taxon>Pezizomycotina</taxon>
        <taxon>Sordariomycetes</taxon>
        <taxon>Hypocreomycetidae</taxon>
        <taxon>Hypocreales</taxon>
        <taxon>Hypocreaceae</taxon>
        <taxon>Trichoderma</taxon>
    </lineage>
</organism>
<dbReference type="OrthoDB" id="4897744at2759"/>
<proteinExistence type="predicted"/>
<dbReference type="SUPFAM" id="SSF52540">
    <property type="entry name" value="P-loop containing nucleoside triphosphate hydrolases"/>
    <property type="match status" value="1"/>
</dbReference>
<dbReference type="HOGENOM" id="CLU_1111529_0_0_1"/>
<dbReference type="Proteomes" id="UP000005426">
    <property type="component" value="Unassembled WGS sequence"/>
</dbReference>
<accession>G9NSH9</accession>